<dbReference type="OrthoDB" id="9808669at2"/>
<evidence type="ECO:0000313" key="15">
    <source>
        <dbReference type="EMBL" id="KAA5612502.1"/>
    </source>
</evidence>
<dbReference type="NCBIfam" id="NF005589">
    <property type="entry name" value="PRK07314.1"/>
    <property type="match status" value="1"/>
</dbReference>
<proteinExistence type="inferred from homology"/>
<evidence type="ECO:0000256" key="2">
    <source>
        <dbReference type="ARBA" id="ARBA00008467"/>
    </source>
</evidence>
<dbReference type="Pfam" id="PF00109">
    <property type="entry name" value="ketoacyl-synt"/>
    <property type="match status" value="1"/>
</dbReference>
<dbReference type="InterPro" id="IPR018201">
    <property type="entry name" value="Ketoacyl_synth_AS"/>
</dbReference>
<evidence type="ECO:0000256" key="5">
    <source>
        <dbReference type="ARBA" id="ARBA00022519"/>
    </source>
</evidence>
<comment type="function">
    <text evidence="10">Proposed to synthesize NOD factor fatty acyl chain. Involved in the synthesis of a highly unsaturated fatty acid moiety, which forms part of a lipo-oligosaccharide that is responsible for host specificity.</text>
</comment>
<keyword evidence="8" id="KW-1133">Transmembrane helix</keyword>
<dbReference type="AlphaFoldDB" id="A0A5M6IW44"/>
<evidence type="ECO:0000256" key="10">
    <source>
        <dbReference type="ARBA" id="ARBA00037576"/>
    </source>
</evidence>
<comment type="caution">
    <text evidence="15">The sequence shown here is derived from an EMBL/GenBank/DDBJ whole genome shotgun (WGS) entry which is preliminary data.</text>
</comment>
<dbReference type="EMBL" id="VWPK01000012">
    <property type="protein sequence ID" value="KAA5612502.1"/>
    <property type="molecule type" value="Genomic_DNA"/>
</dbReference>
<evidence type="ECO:0000256" key="7">
    <source>
        <dbReference type="ARBA" id="ARBA00022692"/>
    </source>
</evidence>
<dbReference type="InterPro" id="IPR014030">
    <property type="entry name" value="Ketoacyl_synth_N"/>
</dbReference>
<evidence type="ECO:0000256" key="4">
    <source>
        <dbReference type="ARBA" id="ARBA00022475"/>
    </source>
</evidence>
<evidence type="ECO:0000256" key="8">
    <source>
        <dbReference type="ARBA" id="ARBA00022989"/>
    </source>
</evidence>
<feature type="domain" description="Ketosynthase family 3 (KS3)" evidence="14">
    <location>
        <begin position="1"/>
        <end position="396"/>
    </location>
</feature>
<keyword evidence="6 13" id="KW-0808">Transferase</keyword>
<dbReference type="SUPFAM" id="SSF53901">
    <property type="entry name" value="Thiolase-like"/>
    <property type="match status" value="2"/>
</dbReference>
<protein>
    <recommendedName>
        <fullName evidence="11">Nodulation protein E</fullName>
    </recommendedName>
    <alternativeName>
        <fullName evidence="12">Host-specificity of nodulation protein B</fullName>
    </alternativeName>
</protein>
<name>A0A5M6IW44_9PROT</name>
<reference evidence="15 16" key="1">
    <citation type="submission" date="2019-09" db="EMBL/GenBank/DDBJ databases">
        <title>Genome sequence of Rhodovastum atsumiense, a diverse member of the Acetobacteraceae family of non-sulfur purple photosynthetic bacteria.</title>
        <authorList>
            <person name="Meyer T."/>
            <person name="Kyndt J."/>
        </authorList>
    </citation>
    <scope>NUCLEOTIDE SEQUENCE [LARGE SCALE GENOMIC DNA]</scope>
    <source>
        <strain evidence="15 16">DSM 21279</strain>
    </source>
</reference>
<dbReference type="InterPro" id="IPR014031">
    <property type="entry name" value="Ketoacyl_synth_C"/>
</dbReference>
<dbReference type="InterPro" id="IPR000794">
    <property type="entry name" value="Beta-ketoacyl_synthase"/>
</dbReference>
<accession>A0A5M6IW44</accession>
<organism evidence="15 16">
    <name type="scientific">Rhodovastum atsumiense</name>
    <dbReference type="NCBI Taxonomy" id="504468"/>
    <lineage>
        <taxon>Bacteria</taxon>
        <taxon>Pseudomonadati</taxon>
        <taxon>Pseudomonadota</taxon>
        <taxon>Alphaproteobacteria</taxon>
        <taxon>Acetobacterales</taxon>
        <taxon>Acetobacteraceae</taxon>
        <taxon>Rhodovastum</taxon>
    </lineage>
</organism>
<evidence type="ECO:0000256" key="6">
    <source>
        <dbReference type="ARBA" id="ARBA00022679"/>
    </source>
</evidence>
<evidence type="ECO:0000256" key="12">
    <source>
        <dbReference type="ARBA" id="ARBA00041756"/>
    </source>
</evidence>
<dbReference type="Proteomes" id="UP000325255">
    <property type="component" value="Unassembled WGS sequence"/>
</dbReference>
<evidence type="ECO:0000256" key="9">
    <source>
        <dbReference type="ARBA" id="ARBA00023136"/>
    </source>
</evidence>
<keyword evidence="3" id="KW-0536">Nodulation</keyword>
<keyword evidence="7" id="KW-0812">Transmembrane</keyword>
<dbReference type="PANTHER" id="PTHR11712">
    <property type="entry name" value="POLYKETIDE SYNTHASE-RELATED"/>
    <property type="match status" value="1"/>
</dbReference>
<evidence type="ECO:0000256" key="1">
    <source>
        <dbReference type="ARBA" id="ARBA00004533"/>
    </source>
</evidence>
<dbReference type="InterPro" id="IPR020841">
    <property type="entry name" value="PKS_Beta-ketoAc_synthase_dom"/>
</dbReference>
<dbReference type="PROSITE" id="PS52004">
    <property type="entry name" value="KS3_2"/>
    <property type="match status" value="1"/>
</dbReference>
<keyword evidence="16" id="KW-1185">Reference proteome</keyword>
<dbReference type="Gene3D" id="3.40.47.10">
    <property type="match status" value="2"/>
</dbReference>
<keyword evidence="4" id="KW-1003">Cell membrane</keyword>
<dbReference type="GO" id="GO:0005886">
    <property type="term" value="C:plasma membrane"/>
    <property type="evidence" value="ECO:0007669"/>
    <property type="project" value="UniProtKB-SubCell"/>
</dbReference>
<dbReference type="PANTHER" id="PTHR11712:SF352">
    <property type="entry name" value="3-OXOACYL-[ACYL-CARRIER-PROTEIN] SYNTHASE"/>
    <property type="match status" value="1"/>
</dbReference>
<dbReference type="Pfam" id="PF02801">
    <property type="entry name" value="Ketoacyl-synt_C"/>
    <property type="match status" value="1"/>
</dbReference>
<evidence type="ECO:0000256" key="11">
    <source>
        <dbReference type="ARBA" id="ARBA00039445"/>
    </source>
</evidence>
<sequence length="399" mass="41017">MRRVAVTGLGGIAATGHDAVALASALAAGLCGIRPIANIPTDRLSIRTAAEVTGFDPAVHFEPRRLAQLDRTAQFALVAARQAMQGDALAGLAPTRAGVVLGAAIGQGTYETAYHDFYAEGLNRFPPLTLPRCMPSGAASLVSMEFGLRGPCFAPASACASSTHAIGLTFHMIRGGLLDLALAGGSDASITPGCVKGWEALRVLSPDLCRPFSRDRTGLVLGEGAAVFLLEEYQHAHARGATIHAEILGFGMGADAADLTAPSAEGAAEAMQAALADAGLPAATIDYINAHGTGTRLNDRTETAAIRRVFGPHPPPVSSVKSMLGHCLCAGGALEFLATVAALRRGLLPPTINFREPDPECDLDCVPNVARAAAIEVAMSNSFAFGGLNAVLVARRAGP</sequence>
<keyword evidence="9" id="KW-0472">Membrane</keyword>
<comment type="subcellular location">
    <subcellularLocation>
        <location evidence="1">Cell inner membrane</location>
    </subcellularLocation>
</comment>
<gene>
    <name evidence="15" type="ORF">F1189_09980</name>
</gene>
<dbReference type="SMART" id="SM00825">
    <property type="entry name" value="PKS_KS"/>
    <property type="match status" value="1"/>
</dbReference>
<dbReference type="GO" id="GO:0006633">
    <property type="term" value="P:fatty acid biosynthetic process"/>
    <property type="evidence" value="ECO:0007669"/>
    <property type="project" value="InterPro"/>
</dbReference>
<dbReference type="PROSITE" id="PS00606">
    <property type="entry name" value="KS3_1"/>
    <property type="match status" value="1"/>
</dbReference>
<evidence type="ECO:0000256" key="13">
    <source>
        <dbReference type="RuleBase" id="RU003694"/>
    </source>
</evidence>
<evidence type="ECO:0000313" key="16">
    <source>
        <dbReference type="Proteomes" id="UP000325255"/>
    </source>
</evidence>
<evidence type="ECO:0000256" key="3">
    <source>
        <dbReference type="ARBA" id="ARBA00022458"/>
    </source>
</evidence>
<comment type="similarity">
    <text evidence="2 13">Belongs to the thiolase-like superfamily. Beta-ketoacyl-ACP synthases family.</text>
</comment>
<evidence type="ECO:0000259" key="14">
    <source>
        <dbReference type="PROSITE" id="PS52004"/>
    </source>
</evidence>
<keyword evidence="5" id="KW-0997">Cell inner membrane</keyword>
<dbReference type="InterPro" id="IPR016039">
    <property type="entry name" value="Thiolase-like"/>
</dbReference>
<dbReference type="CDD" id="cd00834">
    <property type="entry name" value="KAS_I_II"/>
    <property type="match status" value="1"/>
</dbReference>
<dbReference type="GO" id="GO:0004315">
    <property type="term" value="F:3-oxoacyl-[acyl-carrier-protein] synthase activity"/>
    <property type="evidence" value="ECO:0007669"/>
    <property type="project" value="InterPro"/>
</dbReference>